<gene>
    <name evidence="7" type="ORF">IPN02_02200</name>
</gene>
<dbReference type="AlphaFoldDB" id="A0A936TBS1"/>
<dbReference type="InterPro" id="IPR029045">
    <property type="entry name" value="ClpP/crotonase-like_dom_sf"/>
</dbReference>
<dbReference type="Gene3D" id="3.90.226.10">
    <property type="entry name" value="2-enoyl-CoA Hydratase, Chain A, domain 1"/>
    <property type="match status" value="1"/>
</dbReference>
<name>A0A936TBS1_9ACTN</name>
<dbReference type="InterPro" id="IPR052377">
    <property type="entry name" value="Mitochondrial_ECH-domain"/>
</dbReference>
<evidence type="ECO:0000313" key="8">
    <source>
        <dbReference type="Proteomes" id="UP000727993"/>
    </source>
</evidence>
<reference evidence="7 8" key="1">
    <citation type="submission" date="2020-10" db="EMBL/GenBank/DDBJ databases">
        <title>Connecting structure to function with the recovery of over 1000 high-quality activated sludge metagenome-assembled genomes encoding full-length rRNA genes using long-read sequencing.</title>
        <authorList>
            <person name="Singleton C.M."/>
            <person name="Petriglieri F."/>
            <person name="Kristensen J.M."/>
            <person name="Kirkegaard R.H."/>
            <person name="Michaelsen T.Y."/>
            <person name="Andersen M.H."/>
            <person name="Karst S.M."/>
            <person name="Dueholm M.S."/>
            <person name="Nielsen P.H."/>
            <person name="Albertsen M."/>
        </authorList>
    </citation>
    <scope>NUCLEOTIDE SEQUENCE [LARGE SCALE GENOMIC DNA]</scope>
    <source>
        <strain evidence="7">Lyne_18-Q3-R50-59_MAXAC.006</strain>
    </source>
</reference>
<keyword evidence="2" id="KW-0276">Fatty acid metabolism</keyword>
<comment type="function">
    <text evidence="5">May play a role in fatty acid biosynthesis and insulin sensitivity.</text>
</comment>
<evidence type="ECO:0000256" key="6">
    <source>
        <dbReference type="ARBA" id="ARBA00040545"/>
    </source>
</evidence>
<evidence type="ECO:0000256" key="3">
    <source>
        <dbReference type="ARBA" id="ARBA00022946"/>
    </source>
</evidence>
<dbReference type="GO" id="GO:0016836">
    <property type="term" value="F:hydro-lyase activity"/>
    <property type="evidence" value="ECO:0007669"/>
    <property type="project" value="TreeGrafter"/>
</dbReference>
<dbReference type="EMBL" id="JADJZA010000001">
    <property type="protein sequence ID" value="MBK9295691.1"/>
    <property type="molecule type" value="Genomic_DNA"/>
</dbReference>
<dbReference type="InterPro" id="IPR014748">
    <property type="entry name" value="Enoyl-CoA_hydra_C"/>
</dbReference>
<accession>A0A936TBS1</accession>
<protein>
    <recommendedName>
        <fullName evidence="6">Enoyl-CoA hydratase domain-containing protein 3, mitochondrial</fullName>
    </recommendedName>
</protein>
<keyword evidence="3" id="KW-0809">Transit peptide</keyword>
<keyword evidence="7" id="KW-0456">Lyase</keyword>
<dbReference type="SUPFAM" id="SSF52096">
    <property type="entry name" value="ClpP/crotonase"/>
    <property type="match status" value="1"/>
</dbReference>
<sequence>MGNDDDQPLVLRSDEDHVATLTLNRPAARNALSEAMLTALAERLAEIDGDDDVHVVILTGAGPAFSAGHDLREIRADDDPAFHERLFARCSDVMMHLGHLRQPVIARVGGVATAAGCQLVASCDLAVAGATARFATPGVNIGLFCSTPMVALTRTVGPKHAMEMLLTGEMIDAADAHRIGLVNRVVPDEALDSATAALAATIAAKSPLTIAVGKAAYRNQRDLSVADAYAHTSGVMVDNLQADDAAEGIAAFLDRRPPTWTGR</sequence>
<evidence type="ECO:0000256" key="4">
    <source>
        <dbReference type="ARBA" id="ARBA00023098"/>
    </source>
</evidence>
<dbReference type="GO" id="GO:0006631">
    <property type="term" value="P:fatty acid metabolic process"/>
    <property type="evidence" value="ECO:0007669"/>
    <property type="project" value="UniProtKB-KW"/>
</dbReference>
<dbReference type="CDD" id="cd06558">
    <property type="entry name" value="crotonase-like"/>
    <property type="match status" value="1"/>
</dbReference>
<comment type="caution">
    <text evidence="7">The sequence shown here is derived from an EMBL/GenBank/DDBJ whole genome shotgun (WGS) entry which is preliminary data.</text>
</comment>
<keyword evidence="4" id="KW-0443">Lipid metabolism</keyword>
<evidence type="ECO:0000256" key="1">
    <source>
        <dbReference type="ARBA" id="ARBA00005254"/>
    </source>
</evidence>
<evidence type="ECO:0000256" key="5">
    <source>
        <dbReference type="ARBA" id="ARBA00037410"/>
    </source>
</evidence>
<dbReference type="PANTHER" id="PTHR43602">
    <property type="match status" value="1"/>
</dbReference>
<evidence type="ECO:0000313" key="7">
    <source>
        <dbReference type="EMBL" id="MBK9295691.1"/>
    </source>
</evidence>
<dbReference type="Gene3D" id="1.10.12.10">
    <property type="entry name" value="Lyase 2-enoyl-coa Hydratase, Chain A, domain 2"/>
    <property type="match status" value="1"/>
</dbReference>
<dbReference type="Pfam" id="PF00378">
    <property type="entry name" value="ECH_1"/>
    <property type="match status" value="1"/>
</dbReference>
<dbReference type="NCBIfam" id="NF006008">
    <property type="entry name" value="PRK08139.1"/>
    <property type="match status" value="1"/>
</dbReference>
<proteinExistence type="inferred from homology"/>
<evidence type="ECO:0000256" key="2">
    <source>
        <dbReference type="ARBA" id="ARBA00022832"/>
    </source>
</evidence>
<dbReference type="Proteomes" id="UP000727993">
    <property type="component" value="Unassembled WGS sequence"/>
</dbReference>
<dbReference type="InterPro" id="IPR001753">
    <property type="entry name" value="Enoyl-CoA_hydra/iso"/>
</dbReference>
<dbReference type="PANTHER" id="PTHR43602:SF1">
    <property type="entry name" value="ENOYL-COA HYDRATASE DOMAIN-CONTAINING PROTEIN 3, MITOCHONDRIAL"/>
    <property type="match status" value="1"/>
</dbReference>
<organism evidence="7 8">
    <name type="scientific">Candidatus Neomicrothrix subdominans</name>
    <dbReference type="NCBI Taxonomy" id="2954438"/>
    <lineage>
        <taxon>Bacteria</taxon>
        <taxon>Bacillati</taxon>
        <taxon>Actinomycetota</taxon>
        <taxon>Acidimicrobiia</taxon>
        <taxon>Acidimicrobiales</taxon>
        <taxon>Microthrixaceae</taxon>
        <taxon>Candidatus Neomicrothrix</taxon>
    </lineage>
</organism>
<comment type="similarity">
    <text evidence="1">Belongs to the enoyl-CoA hydratase/isomerase family.</text>
</comment>